<gene>
    <name evidence="12" type="ORF">F3Y22_tig00110332pilonHSYRG00853</name>
</gene>
<dbReference type="InterPro" id="IPR039652">
    <property type="entry name" value="Coatomer_zeta"/>
</dbReference>
<dbReference type="GO" id="GO:0006890">
    <property type="term" value="P:retrograde vesicle-mediated transport, Golgi to endoplasmic reticulum"/>
    <property type="evidence" value="ECO:0007669"/>
    <property type="project" value="UniProtKB-UniRule"/>
</dbReference>
<keyword evidence="8 11" id="KW-0472">Membrane</keyword>
<keyword evidence="6 11" id="KW-0653">Protein transport</keyword>
<comment type="caution">
    <text evidence="12">The sequence shown here is derived from an EMBL/GenBank/DDBJ whole genome shotgun (WGS) entry which is preliminary data.</text>
</comment>
<name>A0A6A3AXB2_HIBSY</name>
<dbReference type="Proteomes" id="UP000436088">
    <property type="component" value="Unassembled WGS sequence"/>
</dbReference>
<evidence type="ECO:0000256" key="9">
    <source>
        <dbReference type="ARBA" id="ARBA00023329"/>
    </source>
</evidence>
<evidence type="ECO:0000256" key="4">
    <source>
        <dbReference type="ARBA" id="ARBA00011775"/>
    </source>
</evidence>
<keyword evidence="5 11" id="KW-0813">Transport</keyword>
<evidence type="ECO:0000313" key="13">
    <source>
        <dbReference type="Proteomes" id="UP000436088"/>
    </source>
</evidence>
<dbReference type="GO" id="GO:0006891">
    <property type="term" value="P:intra-Golgi vesicle-mediated transport"/>
    <property type="evidence" value="ECO:0007669"/>
    <property type="project" value="TreeGrafter"/>
</dbReference>
<proteinExistence type="inferred from homology"/>
<keyword evidence="11" id="KW-0963">Cytoplasm</keyword>
<dbReference type="GO" id="GO:0006886">
    <property type="term" value="P:intracellular protein transport"/>
    <property type="evidence" value="ECO:0007669"/>
    <property type="project" value="TreeGrafter"/>
</dbReference>
<evidence type="ECO:0000256" key="2">
    <source>
        <dbReference type="ARBA" id="ARBA00004395"/>
    </source>
</evidence>
<evidence type="ECO:0000313" key="12">
    <source>
        <dbReference type="EMBL" id="KAE8709076.1"/>
    </source>
</evidence>
<evidence type="ECO:0000256" key="5">
    <source>
        <dbReference type="ARBA" id="ARBA00022448"/>
    </source>
</evidence>
<keyword evidence="9 11" id="KW-0968">Cytoplasmic vesicle</keyword>
<evidence type="ECO:0000256" key="6">
    <source>
        <dbReference type="ARBA" id="ARBA00022927"/>
    </source>
</evidence>
<evidence type="ECO:0000256" key="7">
    <source>
        <dbReference type="ARBA" id="ARBA00023034"/>
    </source>
</evidence>
<comment type="subcellular location">
    <subcellularLocation>
        <location evidence="11">Cytoplasm</location>
    </subcellularLocation>
    <subcellularLocation>
        <location evidence="2 11">Golgi apparatus membrane</location>
        <topology evidence="2 11">Peripheral membrane protein</topology>
        <orientation evidence="11">Cytoplasmic side</orientation>
    </subcellularLocation>
    <subcellularLocation>
        <location evidence="11">Cytoplasmic vesicle</location>
        <location evidence="11">COPI-coated vesicle membrane</location>
        <topology evidence="11">Peripheral membrane protein</topology>
        <orientation evidence="11">Cytoplasmic side</orientation>
    </subcellularLocation>
    <subcellularLocation>
        <location evidence="1">Cytoplasmic vesicle membrane</location>
    </subcellularLocation>
    <subcellularLocation>
        <location evidence="10">Endomembrane system</location>
        <topology evidence="10">Peripheral membrane protein</topology>
        <orientation evidence="10">Cytoplasmic side</orientation>
    </subcellularLocation>
</comment>
<sequence>MELCPSIKNVLLLDSERKRIAVKYYSDDWPTNSAKEALKKLCLPKTRRLMLEPKVKMKMRSSWPQYSRVFFDAVGFLLRGNEDKKEGIGELGSYSVVP</sequence>
<dbReference type="GO" id="GO:0030126">
    <property type="term" value="C:COPI vesicle coat"/>
    <property type="evidence" value="ECO:0007669"/>
    <property type="project" value="UniProtKB-UniRule"/>
</dbReference>
<evidence type="ECO:0000256" key="8">
    <source>
        <dbReference type="ARBA" id="ARBA00023136"/>
    </source>
</evidence>
<keyword evidence="13" id="KW-1185">Reference proteome</keyword>
<evidence type="ECO:0000256" key="3">
    <source>
        <dbReference type="ARBA" id="ARBA00006972"/>
    </source>
</evidence>
<dbReference type="PANTHER" id="PTHR11043:SF0">
    <property type="entry name" value="COATOMER SUBUNIT ZETA"/>
    <property type="match status" value="1"/>
</dbReference>
<keyword evidence="11" id="KW-0931">ER-Golgi transport</keyword>
<evidence type="ECO:0000256" key="11">
    <source>
        <dbReference type="RuleBase" id="RU366053"/>
    </source>
</evidence>
<comment type="function">
    <text evidence="11">The zeta subunit may be involved in regulating the coat assembly and, hence, the rate of biosynthetic protein transport due to its association-dissociation properties with the coatomer complex.</text>
</comment>
<comment type="similarity">
    <text evidence="3 11">Belongs to the adaptor complexes small subunit family.</text>
</comment>
<dbReference type="EMBL" id="VEPZ02000937">
    <property type="protein sequence ID" value="KAE8709076.1"/>
    <property type="molecule type" value="Genomic_DNA"/>
</dbReference>
<dbReference type="PANTHER" id="PTHR11043">
    <property type="entry name" value="ZETA-COAT PROTEIN"/>
    <property type="match status" value="1"/>
</dbReference>
<dbReference type="GO" id="GO:0000139">
    <property type="term" value="C:Golgi membrane"/>
    <property type="evidence" value="ECO:0007669"/>
    <property type="project" value="UniProtKB-SubCell"/>
</dbReference>
<dbReference type="AlphaFoldDB" id="A0A6A3AXB2"/>
<protein>
    <recommendedName>
        <fullName evidence="11">Coatomer subunit zeta</fullName>
    </recommendedName>
</protein>
<evidence type="ECO:0000256" key="10">
    <source>
        <dbReference type="ARBA" id="ARBA00029433"/>
    </source>
</evidence>
<accession>A0A6A3AXB2</accession>
<comment type="subunit">
    <text evidence="4 11">Oligomeric complex that consists of at least the alpha, beta, beta', gamma, delta, epsilon and zeta subunits.</text>
</comment>
<organism evidence="12 13">
    <name type="scientific">Hibiscus syriacus</name>
    <name type="common">Rose of Sharon</name>
    <dbReference type="NCBI Taxonomy" id="106335"/>
    <lineage>
        <taxon>Eukaryota</taxon>
        <taxon>Viridiplantae</taxon>
        <taxon>Streptophyta</taxon>
        <taxon>Embryophyta</taxon>
        <taxon>Tracheophyta</taxon>
        <taxon>Spermatophyta</taxon>
        <taxon>Magnoliopsida</taxon>
        <taxon>eudicotyledons</taxon>
        <taxon>Gunneridae</taxon>
        <taxon>Pentapetalae</taxon>
        <taxon>rosids</taxon>
        <taxon>malvids</taxon>
        <taxon>Malvales</taxon>
        <taxon>Malvaceae</taxon>
        <taxon>Malvoideae</taxon>
        <taxon>Hibiscus</taxon>
    </lineage>
</organism>
<keyword evidence="7 11" id="KW-0333">Golgi apparatus</keyword>
<evidence type="ECO:0000256" key="1">
    <source>
        <dbReference type="ARBA" id="ARBA00004156"/>
    </source>
</evidence>
<dbReference type="Gene3D" id="3.30.450.60">
    <property type="match status" value="1"/>
</dbReference>
<reference evidence="12" key="1">
    <citation type="submission" date="2019-09" db="EMBL/GenBank/DDBJ databases">
        <title>Draft genome information of white flower Hibiscus syriacus.</title>
        <authorList>
            <person name="Kim Y.-M."/>
        </authorList>
    </citation>
    <scope>NUCLEOTIDE SEQUENCE [LARGE SCALE GENOMIC DNA]</scope>
    <source>
        <strain evidence="12">YM2019G1</strain>
    </source>
</reference>